<reference evidence="3" key="1">
    <citation type="submission" date="2018-09" db="EMBL/GenBank/DDBJ databases">
        <authorList>
            <person name="Zhu H."/>
        </authorList>
    </citation>
    <scope>NUCLEOTIDE SEQUENCE [LARGE SCALE GENOMIC DNA]</scope>
    <source>
        <strain evidence="3">K1W22B-1</strain>
    </source>
</reference>
<name>A0A3A5H835_9ACTN</name>
<protein>
    <submittedName>
        <fullName evidence="2">DUF3556 domain-containing protein</fullName>
    </submittedName>
</protein>
<sequence>MPFTQPTLPPVDPAEFRTRPLMDRLKLLTTFWAENGYGSPYMLHAIYVAKFLLISTLGGLLVVTLTSPGIGSILDAGTWWHEPIMYQKLILWVAFLEVFGIGGAWGPLTGHFKPFYGGARYFSRPGLLRMAPWPDKVPLTGGVRRTPVDAALYLGYLASLVVALVLPGVQYDASLPHSDGGVVRHWALFAPIVLLVVLGLRDKVIFLCSRGEQYLPAMLFFAFLEPHDMLIAGKMLIVVVWVGAGWSKVGKHFENVVPVMVSNTPWAQKFARRAHYRDFPHDLRPSTLAKLMAHVGGTTAEIIVPLILLFTTSWTVTLCGVIFMVCFHAFITSTFPLAVPLEWNILFGFIAVALFAGYPNGDGYGIFDFSEPWMLPVIAVGLLFFPVLGNLRPDLVSFLPSMRQYAGNWASALWTFAPGADEKLKRAGMPVGLHREQLAALGIETDVAAINIDLFVAWRSMHSQGRGLLSVLRTYLGDDGLDRRDVWEGETGANLLLGWNFGDGHIHGIRFLEALRESCGFEPGEFVVAWVESQPVHKNFQEWFVFDGALGVVQRGTWKVADCVAEQPWLPNGPVPLNVTWSAAGAAS</sequence>
<feature type="transmembrane region" description="Helical" evidence="1">
    <location>
        <begin position="89"/>
        <end position="108"/>
    </location>
</feature>
<dbReference type="InterPro" id="IPR021941">
    <property type="entry name" value="DUF3556_TM"/>
</dbReference>
<evidence type="ECO:0000313" key="3">
    <source>
        <dbReference type="Proteomes" id="UP000276542"/>
    </source>
</evidence>
<feature type="transmembrane region" description="Helical" evidence="1">
    <location>
        <begin position="343"/>
        <end position="361"/>
    </location>
</feature>
<proteinExistence type="predicted"/>
<keyword evidence="1" id="KW-0812">Transmembrane</keyword>
<feature type="transmembrane region" description="Helical" evidence="1">
    <location>
        <begin position="51"/>
        <end position="74"/>
    </location>
</feature>
<dbReference type="AlphaFoldDB" id="A0A3A5H835"/>
<accession>A0A3A5H835</accession>
<feature type="transmembrane region" description="Helical" evidence="1">
    <location>
        <begin position="183"/>
        <end position="200"/>
    </location>
</feature>
<keyword evidence="3" id="KW-1185">Reference proteome</keyword>
<feature type="transmembrane region" description="Helical" evidence="1">
    <location>
        <begin position="220"/>
        <end position="244"/>
    </location>
</feature>
<dbReference type="OrthoDB" id="3520547at2"/>
<keyword evidence="1" id="KW-1133">Transmembrane helix</keyword>
<dbReference type="Pfam" id="PF12077">
    <property type="entry name" value="DUF3556"/>
    <property type="match status" value="1"/>
</dbReference>
<evidence type="ECO:0000256" key="1">
    <source>
        <dbReference type="SAM" id="Phobius"/>
    </source>
</evidence>
<gene>
    <name evidence="2" type="ORF">D4739_11665</name>
</gene>
<dbReference type="RefSeq" id="WP_120060777.1">
    <property type="nucleotide sequence ID" value="NZ_QYRP01000002.1"/>
</dbReference>
<feature type="transmembrane region" description="Helical" evidence="1">
    <location>
        <begin position="302"/>
        <end position="331"/>
    </location>
</feature>
<evidence type="ECO:0000313" key="2">
    <source>
        <dbReference type="EMBL" id="RJS46806.1"/>
    </source>
</evidence>
<comment type="caution">
    <text evidence="2">The sequence shown here is derived from an EMBL/GenBank/DDBJ whole genome shotgun (WGS) entry which is preliminary data.</text>
</comment>
<dbReference type="Proteomes" id="UP000276542">
    <property type="component" value="Unassembled WGS sequence"/>
</dbReference>
<feature type="transmembrane region" description="Helical" evidence="1">
    <location>
        <begin position="373"/>
        <end position="391"/>
    </location>
</feature>
<keyword evidence="1" id="KW-0472">Membrane</keyword>
<dbReference type="EMBL" id="QYRP01000002">
    <property type="protein sequence ID" value="RJS46806.1"/>
    <property type="molecule type" value="Genomic_DNA"/>
</dbReference>
<organism evidence="2 3">
    <name type="scientific">Nocardioides cavernaquae</name>
    <dbReference type="NCBI Taxonomy" id="2321396"/>
    <lineage>
        <taxon>Bacteria</taxon>
        <taxon>Bacillati</taxon>
        <taxon>Actinomycetota</taxon>
        <taxon>Actinomycetes</taxon>
        <taxon>Propionibacteriales</taxon>
        <taxon>Nocardioidaceae</taxon>
        <taxon>Nocardioides</taxon>
    </lineage>
</organism>
<feature type="transmembrane region" description="Helical" evidence="1">
    <location>
        <begin position="150"/>
        <end position="171"/>
    </location>
</feature>